<feature type="transmembrane region" description="Helical" evidence="1">
    <location>
        <begin position="152"/>
        <end position="185"/>
    </location>
</feature>
<evidence type="ECO:0000313" key="2">
    <source>
        <dbReference type="EMBL" id="MBC8528599.1"/>
    </source>
</evidence>
<feature type="transmembrane region" description="Helical" evidence="1">
    <location>
        <begin position="12"/>
        <end position="33"/>
    </location>
</feature>
<reference evidence="2" key="1">
    <citation type="submission" date="2020-08" db="EMBL/GenBank/DDBJ databases">
        <title>Genome public.</title>
        <authorList>
            <person name="Liu C."/>
            <person name="Sun Q."/>
        </authorList>
    </citation>
    <scope>NUCLEOTIDE SEQUENCE</scope>
    <source>
        <strain evidence="2">NSJ-44</strain>
    </source>
</reference>
<evidence type="ECO:0000313" key="3">
    <source>
        <dbReference type="Proteomes" id="UP000654279"/>
    </source>
</evidence>
<dbReference type="Proteomes" id="UP000654279">
    <property type="component" value="Unassembled WGS sequence"/>
</dbReference>
<keyword evidence="3" id="KW-1185">Reference proteome</keyword>
<comment type="caution">
    <text evidence="2">The sequence shown here is derived from an EMBL/GenBank/DDBJ whole genome shotgun (WGS) entry which is preliminary data.</text>
</comment>
<protein>
    <submittedName>
        <fullName evidence="2">Uncharacterized protein</fullName>
    </submittedName>
</protein>
<dbReference type="RefSeq" id="WP_249284585.1">
    <property type="nucleotide sequence ID" value="NZ_JACRSO010000001.1"/>
</dbReference>
<dbReference type="EMBL" id="JACRSO010000001">
    <property type="protein sequence ID" value="MBC8528599.1"/>
    <property type="molecule type" value="Genomic_DNA"/>
</dbReference>
<evidence type="ECO:0000256" key="1">
    <source>
        <dbReference type="SAM" id="Phobius"/>
    </source>
</evidence>
<feature type="transmembrane region" description="Helical" evidence="1">
    <location>
        <begin position="53"/>
        <end position="69"/>
    </location>
</feature>
<keyword evidence="1" id="KW-0812">Transmembrane</keyword>
<name>A0A926D083_9FIRM</name>
<dbReference type="AlphaFoldDB" id="A0A926D083"/>
<feature type="transmembrane region" description="Helical" evidence="1">
    <location>
        <begin position="81"/>
        <end position="101"/>
    </location>
</feature>
<organism evidence="2 3">
    <name type="scientific">Luoshenia tenuis</name>
    <dbReference type="NCBI Taxonomy" id="2763654"/>
    <lineage>
        <taxon>Bacteria</taxon>
        <taxon>Bacillati</taxon>
        <taxon>Bacillota</taxon>
        <taxon>Clostridia</taxon>
        <taxon>Christensenellales</taxon>
        <taxon>Christensenellaceae</taxon>
        <taxon>Luoshenia</taxon>
    </lineage>
</organism>
<keyword evidence="1" id="KW-1133">Transmembrane helix</keyword>
<keyword evidence="1" id="KW-0472">Membrane</keyword>
<sequence>MRKSRHPDYLSLLLWAMLAGYIVWFMNSAGATAVDSYNYYRGEVVVFSYQQLWNWYLGLLAVSLVAQGVKAVTQAGPGLQMVLFSISRICALVACYIIIGLSHRDGLEISARILGGVEAFILRDFCLLFCLDEKDLESPSERTRRIKQTARWLFYPAALIAISIPGVGSWLVPVVAVVVFSIWLARYQTQITQEERPE</sequence>
<accession>A0A926D083</accession>
<gene>
    <name evidence="2" type="ORF">H8699_04000</name>
</gene>
<proteinExistence type="predicted"/>